<reference evidence="10" key="1">
    <citation type="submission" date="2025-08" db="UniProtKB">
        <authorList>
            <consortium name="Ensembl"/>
        </authorList>
    </citation>
    <scope>IDENTIFICATION</scope>
</reference>
<evidence type="ECO:0000256" key="7">
    <source>
        <dbReference type="ARBA" id="ARBA00023139"/>
    </source>
</evidence>
<dbReference type="GO" id="GO:0003735">
    <property type="term" value="F:structural constituent of ribosome"/>
    <property type="evidence" value="ECO:0007669"/>
    <property type="project" value="InterPro"/>
</dbReference>
<keyword evidence="2" id="KW-0488">Methylation</keyword>
<evidence type="ECO:0000256" key="6">
    <source>
        <dbReference type="ARBA" id="ARBA00022990"/>
    </source>
</evidence>
<dbReference type="SUPFAM" id="SSF50249">
    <property type="entry name" value="Nucleic acid-binding proteins"/>
    <property type="match status" value="1"/>
</dbReference>
<keyword evidence="9" id="KW-0449">Lipoprotein</keyword>
<evidence type="ECO:0000256" key="3">
    <source>
        <dbReference type="ARBA" id="ARBA00022553"/>
    </source>
</evidence>
<dbReference type="InterPro" id="IPR012340">
    <property type="entry name" value="NA-bd_OB-fold"/>
</dbReference>
<name>A0A8C5MAC5_9ANUR</name>
<dbReference type="GeneTree" id="ENSGT00940000167562"/>
<dbReference type="OrthoDB" id="10254436at2759"/>
<evidence type="ECO:0000256" key="9">
    <source>
        <dbReference type="ARBA" id="ARBA00023288"/>
    </source>
</evidence>
<dbReference type="Pfam" id="PF00366">
    <property type="entry name" value="Ribosomal_S17"/>
    <property type="match status" value="1"/>
</dbReference>
<evidence type="ECO:0000256" key="8">
    <source>
        <dbReference type="ARBA" id="ARBA00023274"/>
    </source>
</evidence>
<evidence type="ECO:0000256" key="4">
    <source>
        <dbReference type="ARBA" id="ARBA00022934"/>
    </source>
</evidence>
<evidence type="ECO:0000313" key="10">
    <source>
        <dbReference type="Ensembl" id="ENSLLEP00000009118.1"/>
    </source>
</evidence>
<keyword evidence="7" id="KW-0564">Palmitate</keyword>
<keyword evidence="5" id="KW-0689">Ribosomal protein</keyword>
<reference evidence="10" key="2">
    <citation type="submission" date="2025-09" db="UniProtKB">
        <authorList>
            <consortium name="Ensembl"/>
        </authorList>
    </citation>
    <scope>IDENTIFICATION</scope>
</reference>
<organism evidence="10 11">
    <name type="scientific">Leptobrachium leishanense</name>
    <name type="common">Leishan spiny toad</name>
    <dbReference type="NCBI Taxonomy" id="445787"/>
    <lineage>
        <taxon>Eukaryota</taxon>
        <taxon>Metazoa</taxon>
        <taxon>Chordata</taxon>
        <taxon>Craniata</taxon>
        <taxon>Vertebrata</taxon>
        <taxon>Euteleostomi</taxon>
        <taxon>Amphibia</taxon>
        <taxon>Batrachia</taxon>
        <taxon>Anura</taxon>
        <taxon>Pelobatoidea</taxon>
        <taxon>Megophryidae</taxon>
        <taxon>Leptobrachium</taxon>
    </lineage>
</organism>
<keyword evidence="3" id="KW-0597">Phosphoprotein</keyword>
<sequence>MTPKSLSSDVEVRTVSNILYSALGFLRPRCIILHLSTLKLNCHSSDHFFSLPKSFRHKNMSVHPSPCFRDVQIRDIVTVGERRPLSKTVRFNILKVTKAARTKKQFQKF</sequence>
<evidence type="ECO:0000256" key="5">
    <source>
        <dbReference type="ARBA" id="ARBA00022980"/>
    </source>
</evidence>
<dbReference type="AlphaFoldDB" id="A0A8C5MAC5"/>
<keyword evidence="6" id="KW-0007">Acetylation</keyword>
<dbReference type="InterPro" id="IPR000266">
    <property type="entry name" value="Ribosomal_uS17"/>
</dbReference>
<dbReference type="GO" id="GO:0022627">
    <property type="term" value="C:cytosolic small ribosomal subunit"/>
    <property type="evidence" value="ECO:0007669"/>
    <property type="project" value="TreeGrafter"/>
</dbReference>
<evidence type="ECO:0000256" key="1">
    <source>
        <dbReference type="ARBA" id="ARBA00010254"/>
    </source>
</evidence>
<protein>
    <recommendedName>
        <fullName evidence="12">Ribosomal protein S17</fullName>
    </recommendedName>
</protein>
<evidence type="ECO:0000256" key="2">
    <source>
        <dbReference type="ARBA" id="ARBA00022481"/>
    </source>
</evidence>
<evidence type="ECO:0008006" key="12">
    <source>
        <dbReference type="Google" id="ProtNLM"/>
    </source>
</evidence>
<keyword evidence="4" id="KW-0164">Citrullination</keyword>
<keyword evidence="11" id="KW-1185">Reference proteome</keyword>
<evidence type="ECO:0000313" key="11">
    <source>
        <dbReference type="Proteomes" id="UP000694569"/>
    </source>
</evidence>
<dbReference type="GO" id="GO:0006412">
    <property type="term" value="P:translation"/>
    <property type="evidence" value="ECO:0007669"/>
    <property type="project" value="InterPro"/>
</dbReference>
<dbReference type="Gene3D" id="2.40.50.1000">
    <property type="match status" value="1"/>
</dbReference>
<dbReference type="PANTHER" id="PTHR10744">
    <property type="entry name" value="40S RIBOSOMAL PROTEIN S11 FAMILY MEMBER"/>
    <property type="match status" value="1"/>
</dbReference>
<comment type="similarity">
    <text evidence="1">Belongs to the universal ribosomal protein uS17 family.</text>
</comment>
<keyword evidence="8" id="KW-0687">Ribonucleoprotein</keyword>
<accession>A0A8C5MAC5</accession>
<proteinExistence type="inferred from homology"/>
<dbReference type="Ensembl" id="ENSLLET00000009471.1">
    <property type="protein sequence ID" value="ENSLLEP00000009118.1"/>
    <property type="gene ID" value="ENSLLEG00000005819.1"/>
</dbReference>
<dbReference type="Proteomes" id="UP000694569">
    <property type="component" value="Unplaced"/>
</dbReference>
<dbReference type="PANTHER" id="PTHR10744:SF52">
    <property type="entry name" value="SMALL RIBOSOMAL SUBUNIT PROTEIN US17"/>
    <property type="match status" value="1"/>
</dbReference>